<accession>A0A699XH70</accession>
<sequence length="81" mass="8707">FREARRAEALGEGAAERDLLDRGELGADLGREVAVALAIVIVAARGVDLELLEDRRADFEVARFHPMVAGGGKGVQPQRLL</sequence>
<feature type="non-terminal residue" evidence="1">
    <location>
        <position position="81"/>
    </location>
</feature>
<protein>
    <submittedName>
        <fullName evidence="1">Uncharacterized protein</fullName>
    </submittedName>
</protein>
<dbReference type="AlphaFoldDB" id="A0A699XH70"/>
<name>A0A699XH70_TANCI</name>
<reference evidence="1" key="1">
    <citation type="journal article" date="2019" name="Sci. Rep.">
        <title>Draft genome of Tanacetum cinerariifolium, the natural source of mosquito coil.</title>
        <authorList>
            <person name="Yamashiro T."/>
            <person name="Shiraishi A."/>
            <person name="Satake H."/>
            <person name="Nakayama K."/>
        </authorList>
    </citation>
    <scope>NUCLEOTIDE SEQUENCE</scope>
</reference>
<dbReference type="EMBL" id="BKCJ011860051">
    <property type="protein sequence ID" value="GFD58997.1"/>
    <property type="molecule type" value="Genomic_DNA"/>
</dbReference>
<proteinExistence type="predicted"/>
<organism evidence="1">
    <name type="scientific">Tanacetum cinerariifolium</name>
    <name type="common">Dalmatian daisy</name>
    <name type="synonym">Chrysanthemum cinerariifolium</name>
    <dbReference type="NCBI Taxonomy" id="118510"/>
    <lineage>
        <taxon>Eukaryota</taxon>
        <taxon>Viridiplantae</taxon>
        <taxon>Streptophyta</taxon>
        <taxon>Embryophyta</taxon>
        <taxon>Tracheophyta</taxon>
        <taxon>Spermatophyta</taxon>
        <taxon>Magnoliopsida</taxon>
        <taxon>eudicotyledons</taxon>
        <taxon>Gunneridae</taxon>
        <taxon>Pentapetalae</taxon>
        <taxon>asterids</taxon>
        <taxon>campanulids</taxon>
        <taxon>Asterales</taxon>
        <taxon>Asteraceae</taxon>
        <taxon>Asteroideae</taxon>
        <taxon>Anthemideae</taxon>
        <taxon>Anthemidinae</taxon>
        <taxon>Tanacetum</taxon>
    </lineage>
</organism>
<gene>
    <name evidence="1" type="ORF">Tci_930966</name>
</gene>
<comment type="caution">
    <text evidence="1">The sequence shown here is derived from an EMBL/GenBank/DDBJ whole genome shotgun (WGS) entry which is preliminary data.</text>
</comment>
<feature type="non-terminal residue" evidence="1">
    <location>
        <position position="1"/>
    </location>
</feature>
<evidence type="ECO:0000313" key="1">
    <source>
        <dbReference type="EMBL" id="GFD58997.1"/>
    </source>
</evidence>